<feature type="domain" description="Ig-like" evidence="4">
    <location>
        <begin position="144"/>
        <end position="271"/>
    </location>
</feature>
<evidence type="ECO:0000259" key="4">
    <source>
        <dbReference type="PROSITE" id="PS50835"/>
    </source>
</evidence>
<dbReference type="SUPFAM" id="SSF48726">
    <property type="entry name" value="Immunoglobulin"/>
    <property type="match status" value="2"/>
</dbReference>
<reference evidence="5" key="3">
    <citation type="submission" date="2025-09" db="UniProtKB">
        <authorList>
            <consortium name="Ensembl"/>
        </authorList>
    </citation>
    <scope>IDENTIFICATION</scope>
</reference>
<keyword evidence="6" id="KW-1185">Reference proteome</keyword>
<evidence type="ECO:0000313" key="5">
    <source>
        <dbReference type="Ensembl" id="ENSOABP00000064069.1"/>
    </source>
</evidence>
<accession>A0AAZ1X8V4</accession>
<keyword evidence="3" id="KW-0393">Immunoglobulin domain</keyword>
<dbReference type="PANTHER" id="PTHR24100">
    <property type="entry name" value="BUTYROPHILIN"/>
    <property type="match status" value="1"/>
</dbReference>
<dbReference type="InterPro" id="IPR007110">
    <property type="entry name" value="Ig-like_dom"/>
</dbReference>
<organism evidence="5 6">
    <name type="scientific">Oreochromis aureus</name>
    <name type="common">Israeli tilapia</name>
    <name type="synonym">Chromis aureus</name>
    <dbReference type="NCBI Taxonomy" id="47969"/>
    <lineage>
        <taxon>Eukaryota</taxon>
        <taxon>Metazoa</taxon>
        <taxon>Chordata</taxon>
        <taxon>Craniata</taxon>
        <taxon>Vertebrata</taxon>
        <taxon>Euteleostomi</taxon>
        <taxon>Actinopterygii</taxon>
        <taxon>Neopterygii</taxon>
        <taxon>Teleostei</taxon>
        <taxon>Neoteleostei</taxon>
        <taxon>Acanthomorphata</taxon>
        <taxon>Ovalentaria</taxon>
        <taxon>Cichlomorphae</taxon>
        <taxon>Cichliformes</taxon>
        <taxon>Cichlidae</taxon>
        <taxon>African cichlids</taxon>
        <taxon>Pseudocrenilabrinae</taxon>
        <taxon>Oreochromini</taxon>
        <taxon>Oreochromis</taxon>
    </lineage>
</organism>
<dbReference type="InterPro" id="IPR013783">
    <property type="entry name" value="Ig-like_fold"/>
</dbReference>
<dbReference type="Pfam" id="PF07686">
    <property type="entry name" value="V-set"/>
    <property type="match status" value="3"/>
</dbReference>
<dbReference type="GO" id="GO:0009897">
    <property type="term" value="C:external side of plasma membrane"/>
    <property type="evidence" value="ECO:0007669"/>
    <property type="project" value="TreeGrafter"/>
</dbReference>
<evidence type="ECO:0000256" key="1">
    <source>
        <dbReference type="ARBA" id="ARBA00004370"/>
    </source>
</evidence>
<name>A0AAZ1X8V4_OREAU</name>
<evidence type="ECO:0000313" key="6">
    <source>
        <dbReference type="Proteomes" id="UP000472276"/>
    </source>
</evidence>
<dbReference type="InterPro" id="IPR013106">
    <property type="entry name" value="Ig_V-set"/>
</dbReference>
<dbReference type="Gene3D" id="2.60.40.10">
    <property type="entry name" value="Immunoglobulins"/>
    <property type="match status" value="3"/>
</dbReference>
<protein>
    <recommendedName>
        <fullName evidence="4">Ig-like domain-containing protein</fullName>
    </recommendedName>
</protein>
<dbReference type="Ensembl" id="ENSOABT00000073423.1">
    <property type="protein sequence ID" value="ENSOABP00000064069.1"/>
    <property type="gene ID" value="ENSOABG00000034440.1"/>
</dbReference>
<comment type="subcellular location">
    <subcellularLocation>
        <location evidence="1">Membrane</location>
    </subcellularLocation>
</comment>
<keyword evidence="2" id="KW-0472">Membrane</keyword>
<dbReference type="SMART" id="SM00409">
    <property type="entry name" value="IG"/>
    <property type="match status" value="2"/>
</dbReference>
<dbReference type="InterPro" id="IPR036179">
    <property type="entry name" value="Ig-like_dom_sf"/>
</dbReference>
<gene>
    <name evidence="5" type="primary">HENMT1</name>
</gene>
<evidence type="ECO:0000256" key="2">
    <source>
        <dbReference type="ARBA" id="ARBA00023136"/>
    </source>
</evidence>
<dbReference type="Proteomes" id="UP000472276">
    <property type="component" value="Unassembled WGS sequence"/>
</dbReference>
<reference evidence="6" key="1">
    <citation type="submission" date="2020-03" db="EMBL/GenBank/DDBJ databases">
        <title>Evolution of repeat sequences and sex chromosomes of tilapia species revealed by chromosome-level genomes.</title>
        <authorList>
            <person name="Xu L."/>
            <person name="Tao W."/>
            <person name="Wang D."/>
            <person name="Zhou Q."/>
        </authorList>
    </citation>
    <scope>NUCLEOTIDE SEQUENCE [LARGE SCALE GENOMIC DNA]</scope>
    <source>
        <strain evidence="6">Israel</strain>
    </source>
</reference>
<dbReference type="InterPro" id="IPR003599">
    <property type="entry name" value="Ig_sub"/>
</dbReference>
<dbReference type="GO" id="GO:0001817">
    <property type="term" value="P:regulation of cytokine production"/>
    <property type="evidence" value="ECO:0007669"/>
    <property type="project" value="TreeGrafter"/>
</dbReference>
<dbReference type="InterPro" id="IPR050504">
    <property type="entry name" value="IgSF_BTN/MOG"/>
</dbReference>
<dbReference type="GO" id="GO:0050852">
    <property type="term" value="P:T cell receptor signaling pathway"/>
    <property type="evidence" value="ECO:0007669"/>
    <property type="project" value="TreeGrafter"/>
</dbReference>
<reference evidence="5" key="2">
    <citation type="submission" date="2025-08" db="UniProtKB">
        <authorList>
            <consortium name="Ensembl"/>
        </authorList>
    </citation>
    <scope>IDENTIFICATION</scope>
</reference>
<dbReference type="PROSITE" id="PS50835">
    <property type="entry name" value="IG_LIKE"/>
    <property type="match status" value="1"/>
</dbReference>
<dbReference type="AlphaFoldDB" id="A0AAZ1X8V4"/>
<evidence type="ECO:0000256" key="3">
    <source>
        <dbReference type="ARBA" id="ARBA00023319"/>
    </source>
</evidence>
<proteinExistence type="predicted"/>
<dbReference type="PANTHER" id="PTHR24100:SF151">
    <property type="entry name" value="ICOS LIGAND"/>
    <property type="match status" value="1"/>
</dbReference>
<sequence>MIEKWGCASVLVVSSKYESVQNDCNALTNNTNPTIILGCVVFLDSFLFLLVQDEKEVEVGEDATLDCQGPHEGNILRVAWTKSDLKADDYVFFFREDRLYKTYQHELFKGRVELEDPNMKSGKMSIILHNVNHVTDGTLSGLTPVNTTVQLDNVVDDTGRTKEKEVEVGEDATLDCQGPHEGNILRLEWTKSDLKVDDYGFFYREDRPYKTYQHESFKGRVELEDPNMKSGKMSIILHNVTVNDTGTYECHISYETDHSQRSEMKQETKLKVTPAGEVKPRVYSEIAVLEWRRPEFESNEYVFFFRNGRAYENYQHESFKGRVELREPSMKDGDVSVTLKNLSVSDAGTYQCWILFKSTTQNSIQLILSFKYVCCKYIK</sequence>
<dbReference type="GO" id="GO:0005102">
    <property type="term" value="F:signaling receptor binding"/>
    <property type="evidence" value="ECO:0007669"/>
    <property type="project" value="TreeGrafter"/>
</dbReference>